<reference evidence="2" key="1">
    <citation type="submission" date="2010-08" db="EMBL/GenBank/DDBJ databases">
        <authorList>
            <consortium name="Caenorhabditis japonica Sequencing Consortium"/>
            <person name="Wilson R.K."/>
        </authorList>
    </citation>
    <scope>NUCLEOTIDE SEQUENCE [LARGE SCALE GENOMIC DNA]</scope>
    <source>
        <strain evidence="2">DF5081</strain>
    </source>
</reference>
<dbReference type="PANTHER" id="PTHR32035:SF3">
    <property type="entry name" value="SMALL RIBOSOMAL SUBUNIT PROTEIN MS38"/>
    <property type="match status" value="1"/>
</dbReference>
<protein>
    <recommendedName>
        <fullName evidence="3">Mitochondrial mRNA-processing protein COX24 C-terminal domain-containing protein</fullName>
    </recommendedName>
</protein>
<dbReference type="PANTHER" id="PTHR32035">
    <property type="entry name" value="AURORA KINASE A-INTERACTING PROTEIN"/>
    <property type="match status" value="1"/>
</dbReference>
<evidence type="ECO:0008006" key="3">
    <source>
        <dbReference type="Google" id="ProtNLM"/>
    </source>
</evidence>
<dbReference type="AlphaFoldDB" id="A0A8R1HLC9"/>
<dbReference type="GO" id="GO:0005739">
    <property type="term" value="C:mitochondrion"/>
    <property type="evidence" value="ECO:0007669"/>
    <property type="project" value="TreeGrafter"/>
</dbReference>
<dbReference type="Proteomes" id="UP000005237">
    <property type="component" value="Unassembled WGS sequence"/>
</dbReference>
<sequence>MSRAVTRLAQACSRLSIGGAGAGSCQMHYFRPPPTSSILPPAPPRQNPVIENGFPENGSINLPQPSVSIELPSIENPQQIYTFPTLNRSPKVAPGVILTEILEKLAPTVEKNALITPGTPDKAPMWLSPRLLTIRRKKMKKHKRSRRYDRDFFKYQKYHREKKLKAERAFQKRMKSLLNELEVFDPEKYVKETIKMANKEWQDELAPTGRKLYPHWSRFMSLEQLYGLPKTEYIDKRAGLPTPEEAEQIKALKEKYAKSYRKK</sequence>
<organism evidence="1 2">
    <name type="scientific">Caenorhabditis japonica</name>
    <dbReference type="NCBI Taxonomy" id="281687"/>
    <lineage>
        <taxon>Eukaryota</taxon>
        <taxon>Metazoa</taxon>
        <taxon>Ecdysozoa</taxon>
        <taxon>Nematoda</taxon>
        <taxon>Chromadorea</taxon>
        <taxon>Rhabditida</taxon>
        <taxon>Rhabditina</taxon>
        <taxon>Rhabditomorpha</taxon>
        <taxon>Rhabditoidea</taxon>
        <taxon>Rhabditidae</taxon>
        <taxon>Peloderinae</taxon>
        <taxon>Caenorhabditis</taxon>
    </lineage>
</organism>
<name>A0A8R1HLC9_CAEJA</name>
<proteinExistence type="predicted"/>
<dbReference type="EnsemblMetazoa" id="CJA02562.1">
    <property type="protein sequence ID" value="CJA02562.1"/>
    <property type="gene ID" value="WBGene00121766"/>
</dbReference>
<keyword evidence="2" id="KW-1185">Reference proteome</keyword>
<reference evidence="1" key="2">
    <citation type="submission" date="2022-06" db="UniProtKB">
        <authorList>
            <consortium name="EnsemblMetazoa"/>
        </authorList>
    </citation>
    <scope>IDENTIFICATION</scope>
    <source>
        <strain evidence="1">DF5081</strain>
    </source>
</reference>
<accession>A0A8R1HLC9</accession>
<evidence type="ECO:0000313" key="1">
    <source>
        <dbReference type="EnsemblMetazoa" id="CJA02562.1"/>
    </source>
</evidence>
<dbReference type="OMA" id="HWSRFMS"/>
<evidence type="ECO:0000313" key="2">
    <source>
        <dbReference type="Proteomes" id="UP000005237"/>
    </source>
</evidence>
<dbReference type="PROSITE" id="PS51257">
    <property type="entry name" value="PROKAR_LIPOPROTEIN"/>
    <property type="match status" value="1"/>
</dbReference>